<feature type="region of interest" description="Disordered" evidence="1">
    <location>
        <begin position="331"/>
        <end position="350"/>
    </location>
</feature>
<accession>A0A2K9BPS7</accession>
<protein>
    <recommendedName>
        <fullName evidence="4">Leucine rich repeat variant</fullName>
    </recommendedName>
</protein>
<name>A0A2K9BPS7_BIFBR</name>
<gene>
    <name evidence="2" type="ORF">BB215W447A_1272</name>
</gene>
<dbReference type="EMBL" id="CP021558">
    <property type="protein sequence ID" value="AUE03288.1"/>
    <property type="molecule type" value="Genomic_DNA"/>
</dbReference>
<organism evidence="2 3">
    <name type="scientific">Bifidobacterium breve</name>
    <dbReference type="NCBI Taxonomy" id="1685"/>
    <lineage>
        <taxon>Bacteria</taxon>
        <taxon>Bacillati</taxon>
        <taxon>Actinomycetota</taxon>
        <taxon>Actinomycetes</taxon>
        <taxon>Bifidobacteriales</taxon>
        <taxon>Bifidobacteriaceae</taxon>
        <taxon>Bifidobacterium</taxon>
    </lineage>
</organism>
<sequence>MVMDRNNRSHKPKGTPDGGQYETKNAAGASDDVAPPSGADPSARIIGSHEPLAKDDVEYIRTASGPDIIGLMAARRPKVDACLASNPNLTEDDVDRLVFRQKSNSARADTVSGACMRPVMSDAFRARCVGWMRDPTPGIRHAAIDAVGSNPHAAPGLVRESLRADPHVRQAARVAANPAADDSTLALAVNIYPRDSSVFAGKVLRHPHCGPDALHAIDERTTDPWIRERVWSHPRMDMMTLADWKKHVSYDRYEAAFGAARSPKLDFALASQLAAENNPDIDRRLAANPRTPSELLGSFAGRGDRQTDLNLAGNPSLPLASLKVLRDRYPDDPDMQAMLSGNPALTDRRQ</sequence>
<proteinExistence type="predicted"/>
<evidence type="ECO:0000256" key="1">
    <source>
        <dbReference type="SAM" id="MobiDB-lite"/>
    </source>
</evidence>
<evidence type="ECO:0000313" key="3">
    <source>
        <dbReference type="Proteomes" id="UP000232491"/>
    </source>
</evidence>
<dbReference type="Proteomes" id="UP000232491">
    <property type="component" value="Chromosome"/>
</dbReference>
<evidence type="ECO:0008006" key="4">
    <source>
        <dbReference type="Google" id="ProtNLM"/>
    </source>
</evidence>
<dbReference type="AlphaFoldDB" id="A0A2K9BPS7"/>
<feature type="region of interest" description="Disordered" evidence="1">
    <location>
        <begin position="1"/>
        <end position="50"/>
    </location>
</feature>
<dbReference type="RefSeq" id="WP_232783079.1">
    <property type="nucleotide sequence ID" value="NZ_CP021558.1"/>
</dbReference>
<reference evidence="2 3" key="1">
    <citation type="submission" date="2017-05" db="EMBL/GenBank/DDBJ databases">
        <title>Comparative genomics and methylome analysis of the gut commensal Bifidobacterium breve.</title>
        <authorList>
            <person name="Bottacini F."/>
            <person name="Morrissey R."/>
            <person name="Roberts R.J."/>
            <person name="James K."/>
            <person name="van Breen J."/>
            <person name="Egan M."/>
            <person name="Lambert J."/>
            <person name="van Limpt K."/>
            <person name="Stanton C."/>
            <person name="Knol J."/>
            <person name="O' Connell Motherway M."/>
            <person name="van Sinderen D."/>
        </authorList>
    </citation>
    <scope>NUCLEOTIDE SEQUENCE [LARGE SCALE GENOMIC DNA]</scope>
    <source>
        <strain evidence="2 3">215W447a</strain>
    </source>
</reference>
<evidence type="ECO:0000313" key="2">
    <source>
        <dbReference type="EMBL" id="AUE03288.1"/>
    </source>
</evidence>